<evidence type="ECO:0000313" key="1">
    <source>
        <dbReference type="EMBL" id="MFB6489973.1"/>
    </source>
</evidence>
<protein>
    <submittedName>
        <fullName evidence="1">Uncharacterized protein</fullName>
    </submittedName>
</protein>
<sequence>MEKTYRFLDHYAIAASLGILIALIAFSLSRPRPLYLALGAAAGIAALVGLFELACGYVRVYKIDDESFTSICLGKSALIAGRADVRRLVVESALIYSRLLLIGEAGTAGKLEGPSYVIAKVANDLSAWWDVELEERQLVPILPRASAQPH</sequence>
<dbReference type="Proteomes" id="UP000033636">
    <property type="component" value="Unassembled WGS sequence"/>
</dbReference>
<reference evidence="1" key="1">
    <citation type="submission" date="2024-07" db="EMBL/GenBank/DDBJ databases">
        <title>Metagenome and Metagenome-Assembled Genomes of Archaea from a hot spring from the geothermal field of Los Azufres, Mexico.</title>
        <authorList>
            <person name="Marin-Paredes R."/>
            <person name="Martinez-Romero E."/>
            <person name="Servin-Garciduenas L.E."/>
        </authorList>
    </citation>
    <scope>NUCLEOTIDE SEQUENCE</scope>
</reference>
<gene>
    <name evidence="1" type="ORF">TU35_001795</name>
</gene>
<evidence type="ECO:0000313" key="2">
    <source>
        <dbReference type="Proteomes" id="UP000033636"/>
    </source>
</evidence>
<accession>A0ACC6UZF8</accession>
<organism evidence="1 2">
    <name type="scientific">Thermoproteus sp. AZ2</name>
    <dbReference type="NCBI Taxonomy" id="1609232"/>
    <lineage>
        <taxon>Archaea</taxon>
        <taxon>Thermoproteota</taxon>
        <taxon>Thermoprotei</taxon>
        <taxon>Thermoproteales</taxon>
        <taxon>Thermoproteaceae</taxon>
        <taxon>Thermoproteus</taxon>
    </lineage>
</organism>
<comment type="caution">
    <text evidence="1">The sequence shown here is derived from an EMBL/GenBank/DDBJ whole genome shotgun (WGS) entry which is preliminary data.</text>
</comment>
<name>A0ACC6UZF8_9CREN</name>
<dbReference type="EMBL" id="JZWT02000003">
    <property type="protein sequence ID" value="MFB6489973.1"/>
    <property type="molecule type" value="Genomic_DNA"/>
</dbReference>
<proteinExistence type="predicted"/>